<dbReference type="PANTHER" id="PTHR45807:SF7">
    <property type="entry name" value="TYROSINE-PROTEIN KINASE HOPSCOTCH"/>
    <property type="match status" value="1"/>
</dbReference>
<name>A0ABR1CSS4_NECAM</name>
<keyword evidence="3" id="KW-1185">Reference proteome</keyword>
<dbReference type="Pfam" id="PF07714">
    <property type="entry name" value="PK_Tyr_Ser-Thr"/>
    <property type="match status" value="1"/>
</dbReference>
<evidence type="ECO:0000259" key="1">
    <source>
        <dbReference type="Pfam" id="PF07714"/>
    </source>
</evidence>
<sequence>MSLGKGEALIRKDSDDLPTFQSFEELKRCFQEKMARGKQKGEESEFSAAVRESNDRRASELAGLVYYYWSSVLDCSNVDCVLGSKKQCVIIDAPPTYYGGRERAQFLLCVKEDTIKYYSVKCAANELIVSGTAKKLNKFVAEEGLQPVQRQYVWRNDQLGPILENMEFPFDSIYEIGKVNRRHILFPTNKGIPVISIVVADLNPEERNVIINDLCDYKDFGCLHTQRLWGSIVTDAKITVLLENSPIDSLSNYVSVEQRNNDELLKFARHMATAVDYFERSKFIHKKFSIDICLLTPDRTLKGRLYPKRIYLNDVDRCRWIPWECLNGEDGVEPEPYDKKGMIWTLATIIWSMFHRAAIPFENETVNEIRRREYRKGIMLDVIEQLLPNGVLELLQSCWLEREKRPTSRHVLKTIKKLEQLEMKARLKSS</sequence>
<dbReference type="Gene3D" id="1.10.510.10">
    <property type="entry name" value="Transferase(Phosphotransferase) domain 1"/>
    <property type="match status" value="1"/>
</dbReference>
<gene>
    <name evidence="2" type="primary">Necator_chrIII.g9912</name>
    <name evidence="2" type="ORF">RB195_009147</name>
</gene>
<dbReference type="InterPro" id="IPR011009">
    <property type="entry name" value="Kinase-like_dom_sf"/>
</dbReference>
<dbReference type="EMBL" id="JAVFWL010000003">
    <property type="protein sequence ID" value="KAK6741115.1"/>
    <property type="molecule type" value="Genomic_DNA"/>
</dbReference>
<comment type="caution">
    <text evidence="2">The sequence shown here is derived from an EMBL/GenBank/DDBJ whole genome shotgun (WGS) entry which is preliminary data.</text>
</comment>
<proteinExistence type="predicted"/>
<dbReference type="Proteomes" id="UP001303046">
    <property type="component" value="Unassembled WGS sequence"/>
</dbReference>
<dbReference type="SUPFAM" id="SSF56112">
    <property type="entry name" value="Protein kinase-like (PK-like)"/>
    <property type="match status" value="1"/>
</dbReference>
<accession>A0ABR1CSS4</accession>
<dbReference type="InterPro" id="IPR051286">
    <property type="entry name" value="JAK"/>
</dbReference>
<dbReference type="PANTHER" id="PTHR45807">
    <property type="entry name" value="TYROSINE-PROTEIN KINASE HOPSCOTCH"/>
    <property type="match status" value="1"/>
</dbReference>
<feature type="domain" description="Serine-threonine/tyrosine-protein kinase catalytic" evidence="1">
    <location>
        <begin position="205"/>
        <end position="413"/>
    </location>
</feature>
<protein>
    <recommendedName>
        <fullName evidence="1">Serine-threonine/tyrosine-protein kinase catalytic domain-containing protein</fullName>
    </recommendedName>
</protein>
<reference evidence="2 3" key="1">
    <citation type="submission" date="2023-08" db="EMBL/GenBank/DDBJ databases">
        <title>A Necator americanus chromosomal reference genome.</title>
        <authorList>
            <person name="Ilik V."/>
            <person name="Petrzelkova K.J."/>
            <person name="Pardy F."/>
            <person name="Fuh T."/>
            <person name="Niatou-Singa F.S."/>
            <person name="Gouil Q."/>
            <person name="Baker L."/>
            <person name="Ritchie M.E."/>
            <person name="Jex A.R."/>
            <person name="Gazzola D."/>
            <person name="Li H."/>
            <person name="Toshio Fujiwara R."/>
            <person name="Zhan B."/>
            <person name="Aroian R.V."/>
            <person name="Pafco B."/>
            <person name="Schwarz E.M."/>
        </authorList>
    </citation>
    <scope>NUCLEOTIDE SEQUENCE [LARGE SCALE GENOMIC DNA]</scope>
    <source>
        <strain evidence="2 3">Aroian</strain>
        <tissue evidence="2">Whole animal</tissue>
    </source>
</reference>
<evidence type="ECO:0000313" key="2">
    <source>
        <dbReference type="EMBL" id="KAK6741115.1"/>
    </source>
</evidence>
<organism evidence="2 3">
    <name type="scientific">Necator americanus</name>
    <name type="common">Human hookworm</name>
    <dbReference type="NCBI Taxonomy" id="51031"/>
    <lineage>
        <taxon>Eukaryota</taxon>
        <taxon>Metazoa</taxon>
        <taxon>Ecdysozoa</taxon>
        <taxon>Nematoda</taxon>
        <taxon>Chromadorea</taxon>
        <taxon>Rhabditida</taxon>
        <taxon>Rhabditina</taxon>
        <taxon>Rhabditomorpha</taxon>
        <taxon>Strongyloidea</taxon>
        <taxon>Ancylostomatidae</taxon>
        <taxon>Bunostominae</taxon>
        <taxon>Necator</taxon>
    </lineage>
</organism>
<evidence type="ECO:0000313" key="3">
    <source>
        <dbReference type="Proteomes" id="UP001303046"/>
    </source>
</evidence>
<dbReference type="InterPro" id="IPR001245">
    <property type="entry name" value="Ser-Thr/Tyr_kinase_cat_dom"/>
</dbReference>